<sequence>GAQLLDRAVVLAQPALRPPAQPSDPGPGPGDRETRRRPDPSATV</sequence>
<dbReference type="AlphaFoldDB" id="A0A6J4VJF6"/>
<dbReference type="EMBL" id="CADCWK010000418">
    <property type="protein sequence ID" value="CAA9579105.1"/>
    <property type="molecule type" value="Genomic_DNA"/>
</dbReference>
<feature type="non-terminal residue" evidence="2">
    <location>
        <position position="44"/>
    </location>
</feature>
<proteinExistence type="predicted"/>
<evidence type="ECO:0000256" key="1">
    <source>
        <dbReference type="SAM" id="MobiDB-lite"/>
    </source>
</evidence>
<feature type="compositionally biased region" description="Basic and acidic residues" evidence="1">
    <location>
        <begin position="30"/>
        <end position="44"/>
    </location>
</feature>
<reference evidence="2" key="1">
    <citation type="submission" date="2020-02" db="EMBL/GenBank/DDBJ databases">
        <authorList>
            <person name="Meier V. D."/>
        </authorList>
    </citation>
    <scope>NUCLEOTIDE SEQUENCE</scope>
    <source>
        <strain evidence="2">AVDCRST_MAG33</strain>
    </source>
</reference>
<gene>
    <name evidence="2" type="ORF">AVDCRST_MAG33-3402</name>
</gene>
<feature type="compositionally biased region" description="Pro residues" evidence="1">
    <location>
        <begin position="16"/>
        <end position="28"/>
    </location>
</feature>
<protein>
    <submittedName>
        <fullName evidence="2">Uncharacterized protein</fullName>
    </submittedName>
</protein>
<feature type="region of interest" description="Disordered" evidence="1">
    <location>
        <begin position="12"/>
        <end position="44"/>
    </location>
</feature>
<name>A0A6J4VJF6_9BACT</name>
<accession>A0A6J4VJF6</accession>
<organism evidence="2">
    <name type="scientific">uncultured Thermomicrobiales bacterium</name>
    <dbReference type="NCBI Taxonomy" id="1645740"/>
    <lineage>
        <taxon>Bacteria</taxon>
        <taxon>Pseudomonadati</taxon>
        <taxon>Thermomicrobiota</taxon>
        <taxon>Thermomicrobia</taxon>
        <taxon>Thermomicrobiales</taxon>
        <taxon>environmental samples</taxon>
    </lineage>
</organism>
<evidence type="ECO:0000313" key="2">
    <source>
        <dbReference type="EMBL" id="CAA9579105.1"/>
    </source>
</evidence>
<feature type="non-terminal residue" evidence="2">
    <location>
        <position position="1"/>
    </location>
</feature>